<comment type="subcellular location">
    <subcellularLocation>
        <location evidence="1">Cell membrane</location>
        <topology evidence="1">Multi-pass membrane protein</topology>
    </subcellularLocation>
</comment>
<keyword evidence="5 6" id="KW-0472">Membrane</keyword>
<dbReference type="AlphaFoldDB" id="A0A4R1BQG6"/>
<dbReference type="OrthoDB" id="9776227at2"/>
<keyword evidence="8" id="KW-1185">Reference proteome</keyword>
<evidence type="ECO:0000256" key="5">
    <source>
        <dbReference type="ARBA" id="ARBA00023136"/>
    </source>
</evidence>
<dbReference type="Proteomes" id="UP000295443">
    <property type="component" value="Unassembled WGS sequence"/>
</dbReference>
<comment type="caution">
    <text evidence="7">The sequence shown here is derived from an EMBL/GenBank/DDBJ whole genome shotgun (WGS) entry which is preliminary data.</text>
</comment>
<feature type="transmembrane region" description="Helical" evidence="6">
    <location>
        <begin position="12"/>
        <end position="30"/>
    </location>
</feature>
<dbReference type="GO" id="GO:0043190">
    <property type="term" value="C:ATP-binding cassette (ABC) transporter complex"/>
    <property type="evidence" value="ECO:0007669"/>
    <property type="project" value="InterPro"/>
</dbReference>
<evidence type="ECO:0000256" key="1">
    <source>
        <dbReference type="ARBA" id="ARBA00004651"/>
    </source>
</evidence>
<keyword evidence="2" id="KW-1003">Cell membrane</keyword>
<feature type="transmembrane region" description="Helical" evidence="6">
    <location>
        <begin position="98"/>
        <end position="117"/>
    </location>
</feature>
<reference evidence="7 8" key="1">
    <citation type="submission" date="2019-03" db="EMBL/GenBank/DDBJ databases">
        <title>Genome sequence of Thiobacillaceae bacterium LSR1, a sulfur-oxidizing bacterium isolated from freshwater sediment.</title>
        <authorList>
            <person name="Li S."/>
        </authorList>
    </citation>
    <scope>NUCLEOTIDE SEQUENCE [LARGE SCALE GENOMIC DNA]</scope>
    <source>
        <strain evidence="7 8">LSR1</strain>
    </source>
</reference>
<evidence type="ECO:0000313" key="8">
    <source>
        <dbReference type="Proteomes" id="UP000295443"/>
    </source>
</evidence>
<dbReference type="InterPro" id="IPR030923">
    <property type="entry name" value="LptG"/>
</dbReference>
<evidence type="ECO:0000256" key="4">
    <source>
        <dbReference type="ARBA" id="ARBA00022989"/>
    </source>
</evidence>
<keyword evidence="4 6" id="KW-1133">Transmembrane helix</keyword>
<dbReference type="NCBIfam" id="TIGR04408">
    <property type="entry name" value="LptG_lptG"/>
    <property type="match status" value="1"/>
</dbReference>
<evidence type="ECO:0000313" key="7">
    <source>
        <dbReference type="EMBL" id="TCJ19527.1"/>
    </source>
</evidence>
<dbReference type="GO" id="GO:0015920">
    <property type="term" value="P:lipopolysaccharide transport"/>
    <property type="evidence" value="ECO:0007669"/>
    <property type="project" value="TreeGrafter"/>
</dbReference>
<evidence type="ECO:0000256" key="6">
    <source>
        <dbReference type="SAM" id="Phobius"/>
    </source>
</evidence>
<feature type="transmembrane region" description="Helical" evidence="6">
    <location>
        <begin position="273"/>
        <end position="291"/>
    </location>
</feature>
<evidence type="ECO:0000256" key="3">
    <source>
        <dbReference type="ARBA" id="ARBA00022692"/>
    </source>
</evidence>
<organism evidence="7 8">
    <name type="scientific">Parasulfuritortus cantonensis</name>
    <dbReference type="NCBI Taxonomy" id="2528202"/>
    <lineage>
        <taxon>Bacteria</taxon>
        <taxon>Pseudomonadati</taxon>
        <taxon>Pseudomonadota</taxon>
        <taxon>Betaproteobacteria</taxon>
        <taxon>Nitrosomonadales</taxon>
        <taxon>Thiobacillaceae</taxon>
        <taxon>Parasulfuritortus</taxon>
    </lineage>
</organism>
<protein>
    <submittedName>
        <fullName evidence="7">LPS export ABC transporter permease LptG</fullName>
    </submittedName>
</protein>
<dbReference type="GO" id="GO:0055085">
    <property type="term" value="P:transmembrane transport"/>
    <property type="evidence" value="ECO:0007669"/>
    <property type="project" value="InterPro"/>
</dbReference>
<feature type="transmembrane region" description="Helical" evidence="6">
    <location>
        <begin position="63"/>
        <end position="86"/>
    </location>
</feature>
<keyword evidence="3 6" id="KW-0812">Transmembrane</keyword>
<proteinExistence type="predicted"/>
<feature type="transmembrane region" description="Helical" evidence="6">
    <location>
        <begin position="303"/>
        <end position="320"/>
    </location>
</feature>
<dbReference type="InterPro" id="IPR005495">
    <property type="entry name" value="LptG/LptF_permease"/>
</dbReference>
<dbReference type="RefSeq" id="WP_131444523.1">
    <property type="nucleotide sequence ID" value="NZ_SJZB01000007.1"/>
</dbReference>
<dbReference type="EMBL" id="SJZB01000007">
    <property type="protein sequence ID" value="TCJ19527.1"/>
    <property type="molecule type" value="Genomic_DNA"/>
</dbReference>
<dbReference type="PANTHER" id="PTHR33529">
    <property type="entry name" value="SLR0882 PROTEIN-RELATED"/>
    <property type="match status" value="1"/>
</dbReference>
<accession>A0A4R1BQG6</accession>
<sequence>MTLLFRYLSGQILASFGLALTALLLLFGIFDLMNELDSLRDDYTVGRAVIYVLLSMPGRAQELLPIAALLGAIFALARLAATSEFTVMRASGLSTGRLVGYMAALGLLLGVATLLVGEYLTPPAERLAQQIKIRSTTGIVAQQFRSGLWAKDGGTFINIRQMRPDTSLVDVRMYEFDDAFRLLRIRIARTANWSDSGHWQLHDVTDTSLGETGTQVVRRPELDWQSPISPDLLSVLMVNPDRMAVSTLYSYISYLNANHQKATRYEIALWSKLASPLAAPVMLLLALPFAYQQARGGKIGNRVLLGILIGLGFHLINRMSGNLGLLNDWPPTLSALLPLTVFSIAALVALRRVETR</sequence>
<name>A0A4R1BQG6_9PROT</name>
<dbReference type="Pfam" id="PF03739">
    <property type="entry name" value="LptF_LptG"/>
    <property type="match status" value="1"/>
</dbReference>
<dbReference type="PANTHER" id="PTHR33529:SF2">
    <property type="entry name" value="LIPOPOLYSACCHARIDE EXPORT SYSTEM PERMEASE PROTEIN LPTG"/>
    <property type="match status" value="1"/>
</dbReference>
<feature type="transmembrane region" description="Helical" evidence="6">
    <location>
        <begin position="332"/>
        <end position="350"/>
    </location>
</feature>
<evidence type="ECO:0000256" key="2">
    <source>
        <dbReference type="ARBA" id="ARBA00022475"/>
    </source>
</evidence>
<gene>
    <name evidence="7" type="primary">lptG</name>
    <name evidence="7" type="ORF">EZJ19_01430</name>
</gene>